<evidence type="ECO:0000313" key="1">
    <source>
        <dbReference type="EMBL" id="PAP78009.1"/>
    </source>
</evidence>
<name>A0A271J5R1_9BACT</name>
<accession>A0A271J5R1</accession>
<gene>
    <name evidence="1" type="ORF">BSZ37_16960</name>
</gene>
<dbReference type="Proteomes" id="UP000216339">
    <property type="component" value="Unassembled WGS sequence"/>
</dbReference>
<dbReference type="RefSeq" id="WP_095511679.1">
    <property type="nucleotide sequence ID" value="NZ_MQWD01000001.1"/>
</dbReference>
<dbReference type="EMBL" id="MQWD01000001">
    <property type="protein sequence ID" value="PAP78009.1"/>
    <property type="molecule type" value="Genomic_DNA"/>
</dbReference>
<evidence type="ECO:0000313" key="2">
    <source>
        <dbReference type="Proteomes" id="UP000216339"/>
    </source>
</evidence>
<protein>
    <submittedName>
        <fullName evidence="1">Uncharacterized protein</fullName>
    </submittedName>
</protein>
<comment type="caution">
    <text evidence="1">The sequence shown here is derived from an EMBL/GenBank/DDBJ whole genome shotgun (WGS) entry which is preliminary data.</text>
</comment>
<proteinExistence type="predicted"/>
<reference evidence="1 2" key="1">
    <citation type="submission" date="2016-11" db="EMBL/GenBank/DDBJ databases">
        <title>Study of marine rhodopsin-containing bacteria.</title>
        <authorList>
            <person name="Yoshizawa S."/>
            <person name="Kumagai Y."/>
            <person name="Kogure K."/>
        </authorList>
    </citation>
    <scope>NUCLEOTIDE SEQUENCE [LARGE SCALE GENOMIC DNA]</scope>
    <source>
        <strain evidence="1 2">SAORIC-28</strain>
    </source>
</reference>
<keyword evidence="2" id="KW-1185">Reference proteome</keyword>
<organism evidence="1 2">
    <name type="scientific">Rubrivirga marina</name>
    <dbReference type="NCBI Taxonomy" id="1196024"/>
    <lineage>
        <taxon>Bacteria</taxon>
        <taxon>Pseudomonadati</taxon>
        <taxon>Rhodothermota</taxon>
        <taxon>Rhodothermia</taxon>
        <taxon>Rhodothermales</taxon>
        <taxon>Rubricoccaceae</taxon>
        <taxon>Rubrivirga</taxon>
    </lineage>
</organism>
<dbReference type="AlphaFoldDB" id="A0A271J5R1"/>
<sequence>MPSECARLDGTPPENAPCANCGRVVEPTYRAHSALCCSARCARVARSYFRRVATEAAGEQRCSGCREVLPLEAFDELHVGAAVPVYRTTCQSCARAP</sequence>